<feature type="compositionally biased region" description="Basic and acidic residues" evidence="2">
    <location>
        <begin position="399"/>
        <end position="420"/>
    </location>
</feature>
<feature type="compositionally biased region" description="Basic and acidic residues" evidence="2">
    <location>
        <begin position="485"/>
        <end position="495"/>
    </location>
</feature>
<sequence length="681" mass="74106">MSCEWEERWEREYDSTWEGEEQFRNNCPEREARRGACRSARAARDMQNYRHGYPGKEEQDSKEMPNLQFYQNQNPFQPNGEYIDTMLSDWRGDYVQLEENHSYIQWLFPLRERGMNWCAEPLTLREIEALKGDKDAMRRFREAYRLMLDFYGIELRDEDSGEVARAPNYKERFSNLNRRGHNNLRITRILKCLGELGYGRFQAPLVRFFLEETLVHKELPNVRHSALDYFMFTVRDREQRKELVLFAWEHFPDKGRFIWGPRSYLRNRAAKAPQSRENSETPDEGEGNCGNSGRGSVNEGQKGIVKGENAAEGNSREDLHRAGGAESKNTKGAGSSVGDYTGEELQGDTGTQGSAEGEGTWGEFQGKGFVGKEPKGGKLNGTGGREAGSADIQEGMGEGAKDTGRPGSAEGRDTGGDVEGKGSLGGEETYRGKLDSTETGRPEGADKEDLGENVREGEDAGRPGSAEGGDTGGDVKGKGSLGGEETDRVKLDSTETGRPGGANKQGLGENVREGENPGKPVSSDKEENTREGEKETGRPGSAKKGDTGGELGEEKLLGTGKGSEGAGDSLELHGGDSGVSVSEGAGDSGVSVSEGEGAVQAVGTDSAGEPHHTGKKGGKRETDCSLNDPKRMKMNEPHNIDLLINMRNCNINPKGGSSGNTGQDCQLQGNMGNDLSNDQGS</sequence>
<dbReference type="InterPro" id="IPR039574">
    <property type="entry name" value="OGFr"/>
</dbReference>
<organism evidence="4">
    <name type="scientific">Xenopus tropicalis</name>
    <name type="common">Western clawed frog</name>
    <name type="synonym">Silurana tropicalis</name>
    <dbReference type="NCBI Taxonomy" id="8364"/>
    <lineage>
        <taxon>Eukaryota</taxon>
        <taxon>Metazoa</taxon>
        <taxon>Chordata</taxon>
        <taxon>Craniata</taxon>
        <taxon>Vertebrata</taxon>
        <taxon>Euteleostomi</taxon>
        <taxon>Amphibia</taxon>
        <taxon>Batrachia</taxon>
        <taxon>Anura</taxon>
        <taxon>Pipoidea</taxon>
        <taxon>Pipidae</taxon>
        <taxon>Xenopodinae</taxon>
        <taxon>Xenopus</taxon>
        <taxon>Silurana</taxon>
    </lineage>
</organism>
<evidence type="ECO:0000259" key="3">
    <source>
        <dbReference type="Pfam" id="PF04664"/>
    </source>
</evidence>
<feature type="compositionally biased region" description="Gly residues" evidence="2">
    <location>
        <begin position="466"/>
        <end position="482"/>
    </location>
</feature>
<dbReference type="PaxDb" id="8364-ENSXETP00000064051"/>
<dbReference type="Pfam" id="PF04664">
    <property type="entry name" value="OGFr_N"/>
    <property type="match status" value="1"/>
</dbReference>
<dbReference type="PANTHER" id="PTHR14015">
    <property type="entry name" value="OPIOID GROWTH FACTOR RECEPTOR OGFR ZETA-TYPE OPIOID RECEPTOR"/>
    <property type="match status" value="1"/>
</dbReference>
<dbReference type="GO" id="GO:0016020">
    <property type="term" value="C:membrane"/>
    <property type="evidence" value="ECO:0007669"/>
    <property type="project" value="InterPro"/>
</dbReference>
<reference evidence="4" key="1">
    <citation type="submission" date="2009-11" db="EMBL/GenBank/DDBJ databases">
        <authorList>
            <consortium name="US DOE Joint Genome Institute (JGI-PGF)"/>
            <person name="Ottilar R."/>
            <person name="Schmutz J."/>
            <person name="Salamov A."/>
            <person name="Cheng J.F."/>
            <person name="Lucas S."/>
            <person name="Pitluck S."/>
            <person name="Gundlach H."/>
            <person name="Guo Y."/>
            <person name="Haberer G."/>
            <person name="Nasrallah J."/>
            <person name="Mayer K.F.X."/>
            <person name="van de Peer Y."/>
            <person name="Weigel D."/>
            <person name="Grigoriev I.V."/>
        </authorList>
    </citation>
    <scope>NUCLEOTIDE SEQUENCE</scope>
    <source>
        <strain evidence="4">Nigerian</strain>
    </source>
</reference>
<evidence type="ECO:0000313" key="4">
    <source>
        <dbReference type="EMBL" id="OCA16133.1"/>
    </source>
</evidence>
<dbReference type="STRING" id="8364.ENSXETP00000040475"/>
<reference evidence="4" key="3">
    <citation type="submission" date="2016-05" db="EMBL/GenBank/DDBJ databases">
        <title>WGS assembly of Xenopus tropicalis.</title>
        <authorList>
            <person name="Sessions A."/>
            <person name="Jenkins J."/>
            <person name="Mitros T."/>
            <person name="Lyons J.T."/>
            <person name="Dichmann D.S."/>
            <person name="Robert J."/>
            <person name="Harland R.M."/>
            <person name="Rokhsar D.S."/>
        </authorList>
    </citation>
    <scope>NUCLEOTIDE SEQUENCE</scope>
    <source>
        <strain evidence="4">Nigerian</strain>
    </source>
</reference>
<feature type="compositionally biased region" description="Polar residues" evidence="2">
    <location>
        <begin position="660"/>
        <end position="681"/>
    </location>
</feature>
<name>A0A1B8XZS9_XENTR</name>
<accession>A0A1B8XZS9</accession>
<feature type="compositionally biased region" description="Low complexity" evidence="2">
    <location>
        <begin position="578"/>
        <end position="599"/>
    </location>
</feature>
<dbReference type="AlphaFoldDB" id="A0A1B8XZS9"/>
<protein>
    <recommendedName>
        <fullName evidence="3">Opioid growth factor receptor (OGFr) conserved domain-containing protein</fullName>
    </recommendedName>
</protein>
<reference evidence="4" key="2">
    <citation type="journal article" date="2010" name="Science">
        <title>The genome of the Western clawed frog Xenopus tropicalis.</title>
        <authorList>
            <person name="Hellsten U."/>
            <person name="Harland R.M."/>
            <person name="Gilchrist M.J."/>
            <person name="Hendrix D."/>
            <person name="Jurka J."/>
            <person name="Kapitonov V."/>
            <person name="Ovcharenko I."/>
            <person name="Putnam N.H."/>
            <person name="Shu S."/>
            <person name="Taher L."/>
            <person name="Blitz I.L."/>
            <person name="Blumberg B."/>
            <person name="Dichmann D.S."/>
            <person name="Dubchak I."/>
            <person name="Amaya E."/>
            <person name="Detter J.C."/>
            <person name="Fletcher R."/>
            <person name="Gerhard D.S."/>
            <person name="Goodstein D."/>
            <person name="Graves T."/>
            <person name="Grigoriev I.V."/>
            <person name="Grimwood J."/>
            <person name="Kawashima T."/>
            <person name="Lindquist E."/>
            <person name="Lucas S.M."/>
            <person name="Mead P.E."/>
            <person name="Mitros T."/>
            <person name="Ogino H."/>
            <person name="Ohta Y."/>
            <person name="Poliakov A.V."/>
            <person name="Pollet N."/>
            <person name="Robert J."/>
            <person name="Salamov A."/>
            <person name="Sater A.K."/>
            <person name="Schmutz J."/>
            <person name="Terry A."/>
            <person name="Vize P.D."/>
            <person name="Warren W.C."/>
            <person name="Wells D."/>
            <person name="Wills A."/>
            <person name="Wilson R.K."/>
            <person name="Zimmerman L.B."/>
            <person name="Zorn A.M."/>
            <person name="Grainger R."/>
            <person name="Grammer T."/>
            <person name="Khokha M.K."/>
            <person name="Richardson P.M."/>
            <person name="Rokhsar D.S."/>
        </authorList>
    </citation>
    <scope>NUCLEOTIDE SEQUENCE [LARGE SCALE GENOMIC DNA]</scope>
    <source>
        <strain evidence="4">Nigerian</strain>
    </source>
</reference>
<dbReference type="EMBL" id="KV460662">
    <property type="protein sequence ID" value="OCA16133.1"/>
    <property type="molecule type" value="Genomic_DNA"/>
</dbReference>
<comment type="similarity">
    <text evidence="1">Belongs to the opioid growth factor receptor family.</text>
</comment>
<feature type="compositionally biased region" description="Basic and acidic residues" evidence="2">
    <location>
        <begin position="619"/>
        <end position="635"/>
    </location>
</feature>
<feature type="compositionally biased region" description="Basic and acidic residues" evidence="2">
    <location>
        <begin position="428"/>
        <end position="461"/>
    </location>
</feature>
<evidence type="ECO:0000256" key="1">
    <source>
        <dbReference type="ARBA" id="ARBA00010365"/>
    </source>
</evidence>
<evidence type="ECO:0000256" key="2">
    <source>
        <dbReference type="SAM" id="MobiDB-lite"/>
    </source>
</evidence>
<feature type="region of interest" description="Disordered" evidence="2">
    <location>
        <begin position="653"/>
        <end position="681"/>
    </location>
</feature>
<dbReference type="GO" id="GO:0140625">
    <property type="term" value="F:opioid growth factor receptor activity"/>
    <property type="evidence" value="ECO:0007669"/>
    <property type="project" value="InterPro"/>
</dbReference>
<gene>
    <name evidence="4" type="ORF">XENTR_v90028714mg</name>
</gene>
<dbReference type="InterPro" id="IPR006757">
    <property type="entry name" value="OGF_rcpt"/>
</dbReference>
<feature type="compositionally biased region" description="Basic and acidic residues" evidence="2">
    <location>
        <begin position="510"/>
        <end position="556"/>
    </location>
</feature>
<feature type="compositionally biased region" description="Basic and acidic residues" evidence="2">
    <location>
        <begin position="314"/>
        <end position="323"/>
    </location>
</feature>
<proteinExistence type="inferred from homology"/>
<dbReference type="ExpressionAtlas" id="A0A1B8XZS9">
    <property type="expression patterns" value="differential"/>
</dbReference>
<feature type="region of interest" description="Disordered" evidence="2">
    <location>
        <begin position="270"/>
        <end position="635"/>
    </location>
</feature>
<dbReference type="PANTHER" id="PTHR14015:SF1">
    <property type="entry name" value="OPIOID GROWTH FACTOR RECEPTOR"/>
    <property type="match status" value="1"/>
</dbReference>
<feature type="domain" description="Opioid growth factor receptor (OGFr) conserved" evidence="3">
    <location>
        <begin position="61"/>
        <end position="263"/>
    </location>
</feature>